<evidence type="ECO:0000256" key="2">
    <source>
        <dbReference type="ARBA" id="ARBA00004123"/>
    </source>
</evidence>
<comment type="caution">
    <text evidence="21">The sequence shown here is derived from an EMBL/GenBank/DDBJ whole genome shotgun (WGS) entry which is preliminary data.</text>
</comment>
<keyword evidence="22" id="KW-1185">Reference proteome</keyword>
<evidence type="ECO:0000256" key="4">
    <source>
        <dbReference type="ARBA" id="ARBA00009506"/>
    </source>
</evidence>
<keyword evidence="9 17" id="KW-0227">DNA damage</keyword>
<dbReference type="GO" id="GO:0003697">
    <property type="term" value="F:single-stranded DNA binding"/>
    <property type="evidence" value="ECO:0007669"/>
    <property type="project" value="UniProtKB-UniRule"/>
</dbReference>
<keyword evidence="11 17" id="KW-0833">Ubl conjugation pathway</keyword>
<keyword evidence="14 17" id="KW-0234">DNA repair</keyword>
<dbReference type="GO" id="GO:0097505">
    <property type="term" value="C:Rad6-Rad18 complex"/>
    <property type="evidence" value="ECO:0007669"/>
    <property type="project" value="TreeGrafter"/>
</dbReference>
<evidence type="ECO:0000256" key="18">
    <source>
        <dbReference type="SAM" id="MobiDB-lite"/>
    </source>
</evidence>
<dbReference type="InterPro" id="IPR004580">
    <property type="entry name" value="Rad18_fungi"/>
</dbReference>
<evidence type="ECO:0000256" key="13">
    <source>
        <dbReference type="ARBA" id="ARBA00023125"/>
    </source>
</evidence>
<reference evidence="21" key="1">
    <citation type="journal article" date="2020" name="Stud. Mycol.">
        <title>101 Dothideomycetes genomes: a test case for predicting lifestyles and emergence of pathogens.</title>
        <authorList>
            <person name="Haridas S."/>
            <person name="Albert R."/>
            <person name="Binder M."/>
            <person name="Bloem J."/>
            <person name="Labutti K."/>
            <person name="Salamov A."/>
            <person name="Andreopoulos B."/>
            <person name="Baker S."/>
            <person name="Barry K."/>
            <person name="Bills G."/>
            <person name="Bluhm B."/>
            <person name="Cannon C."/>
            <person name="Castanera R."/>
            <person name="Culley D."/>
            <person name="Daum C."/>
            <person name="Ezra D."/>
            <person name="Gonzalez J."/>
            <person name="Henrissat B."/>
            <person name="Kuo A."/>
            <person name="Liang C."/>
            <person name="Lipzen A."/>
            <person name="Lutzoni F."/>
            <person name="Magnuson J."/>
            <person name="Mondo S."/>
            <person name="Nolan M."/>
            <person name="Ohm R."/>
            <person name="Pangilinan J."/>
            <person name="Park H.-J."/>
            <person name="Ramirez L."/>
            <person name="Alfaro M."/>
            <person name="Sun H."/>
            <person name="Tritt A."/>
            <person name="Yoshinaga Y."/>
            <person name="Zwiers L.-H."/>
            <person name="Turgeon B."/>
            <person name="Goodwin S."/>
            <person name="Spatafora J."/>
            <person name="Crous P."/>
            <person name="Grigoriev I."/>
        </authorList>
    </citation>
    <scope>NUCLEOTIDE SEQUENCE</scope>
    <source>
        <strain evidence="21">CBS 116435</strain>
    </source>
</reference>
<dbReference type="Gene3D" id="3.30.40.10">
    <property type="entry name" value="Zinc/RING finger domain, C3HC4 (zinc finger)"/>
    <property type="match status" value="1"/>
</dbReference>
<evidence type="ECO:0000256" key="1">
    <source>
        <dbReference type="ARBA" id="ARBA00000900"/>
    </source>
</evidence>
<evidence type="ECO:0000259" key="19">
    <source>
        <dbReference type="PROSITE" id="PS50089"/>
    </source>
</evidence>
<evidence type="ECO:0000256" key="16">
    <source>
        <dbReference type="PROSITE-ProRule" id="PRU00175"/>
    </source>
</evidence>
<dbReference type="InterPro" id="IPR003034">
    <property type="entry name" value="SAP_dom"/>
</dbReference>
<dbReference type="GO" id="GO:0006281">
    <property type="term" value="P:DNA repair"/>
    <property type="evidence" value="ECO:0007669"/>
    <property type="project" value="UniProtKB-KW"/>
</dbReference>
<dbReference type="InterPro" id="IPR017907">
    <property type="entry name" value="Znf_RING_CS"/>
</dbReference>
<dbReference type="GO" id="GO:0006301">
    <property type="term" value="P:DNA damage tolerance"/>
    <property type="evidence" value="ECO:0007669"/>
    <property type="project" value="InterPro"/>
</dbReference>
<dbReference type="NCBIfam" id="TIGR00599">
    <property type="entry name" value="rad18"/>
    <property type="match status" value="1"/>
</dbReference>
<keyword evidence="7 17" id="KW-0808">Transferase</keyword>
<keyword evidence="8 17" id="KW-0479">Metal-binding</keyword>
<dbReference type="AlphaFoldDB" id="A0A9P4UT82"/>
<comment type="subcellular location">
    <subcellularLocation>
        <location evidence="2 17">Nucleus</location>
    </subcellularLocation>
</comment>
<protein>
    <recommendedName>
        <fullName evidence="6 17">Postreplication repair E3 ubiquitin-protein ligase RAD18</fullName>
        <ecNumber evidence="5 17">2.3.2.27</ecNumber>
    </recommendedName>
    <alternativeName>
        <fullName evidence="17">RING-type E3 ubiquitin transferase RAD18</fullName>
    </alternativeName>
</protein>
<evidence type="ECO:0000256" key="6">
    <source>
        <dbReference type="ARBA" id="ARBA00015551"/>
    </source>
</evidence>
<feature type="region of interest" description="Disordered" evidence="18">
    <location>
        <begin position="95"/>
        <end position="174"/>
    </location>
</feature>
<dbReference type="InterPro" id="IPR013083">
    <property type="entry name" value="Znf_RING/FYVE/PHD"/>
</dbReference>
<dbReference type="FunFam" id="3.30.40.10:FF:000172">
    <property type="entry name" value="E3 ubiquitin-protein ligase RAD18"/>
    <property type="match status" value="1"/>
</dbReference>
<keyword evidence="10 16" id="KW-0863">Zinc-finger</keyword>
<accession>A0A9P4UT82</accession>
<dbReference type="GO" id="GO:0061630">
    <property type="term" value="F:ubiquitin protein ligase activity"/>
    <property type="evidence" value="ECO:0007669"/>
    <property type="project" value="UniProtKB-UniRule"/>
</dbReference>
<dbReference type="SUPFAM" id="SSF57850">
    <property type="entry name" value="RING/U-box"/>
    <property type="match status" value="1"/>
</dbReference>
<dbReference type="GO" id="GO:0008270">
    <property type="term" value="F:zinc ion binding"/>
    <property type="evidence" value="ECO:0007669"/>
    <property type="project" value="UniProtKB-KW"/>
</dbReference>
<proteinExistence type="inferred from homology"/>
<feature type="non-terminal residue" evidence="21">
    <location>
        <position position="345"/>
    </location>
</feature>
<dbReference type="PANTHER" id="PTHR14134">
    <property type="entry name" value="E3 UBIQUITIN-PROTEIN LIGASE RAD18"/>
    <property type="match status" value="1"/>
</dbReference>
<evidence type="ECO:0000256" key="5">
    <source>
        <dbReference type="ARBA" id="ARBA00012483"/>
    </source>
</evidence>
<keyword evidence="15 17" id="KW-0539">Nucleus</keyword>
<organism evidence="21 22">
    <name type="scientific">Polychaeton citri CBS 116435</name>
    <dbReference type="NCBI Taxonomy" id="1314669"/>
    <lineage>
        <taxon>Eukaryota</taxon>
        <taxon>Fungi</taxon>
        <taxon>Dikarya</taxon>
        <taxon>Ascomycota</taxon>
        <taxon>Pezizomycotina</taxon>
        <taxon>Dothideomycetes</taxon>
        <taxon>Dothideomycetidae</taxon>
        <taxon>Capnodiales</taxon>
        <taxon>Capnodiaceae</taxon>
        <taxon>Polychaeton</taxon>
    </lineage>
</organism>
<dbReference type="OrthoDB" id="9049620at2759"/>
<evidence type="ECO:0000259" key="20">
    <source>
        <dbReference type="PROSITE" id="PS50800"/>
    </source>
</evidence>
<evidence type="ECO:0000313" key="22">
    <source>
        <dbReference type="Proteomes" id="UP000799441"/>
    </source>
</evidence>
<sequence length="345" mass="39069">MEDIADPTDWLNTPLSSFSDLENALHCQICKEFYETPMITSCNHTFCSKCIRTSLSQDGKCPGCRSQDQASKLRNNWALEEVVGRFTTARPTALDVARKEKERQDGIANGARRPGKRKRQAVDAEMNDAGGRTTRSKSRRVAASQSSQTEPIEVGDDSDEEFVPQSKQNHQQLDDGLVECPLGCGKRMKEETVFGHLDKCEEEQEKNAQREREVNRARHFSQTNRGSTPNSHRISELNYGMMNQGALAKKLRDLGIPSWGTKQLMQKRHTEWVNLWNANTDSNSPQNKRELLRELDSWERTQGGKAPNANGPANGVMRKDFDGDDWASRNKDQFSKLIADARRKK</sequence>
<feature type="domain" description="SAP" evidence="20">
    <location>
        <begin position="239"/>
        <end position="273"/>
    </location>
</feature>
<feature type="compositionally biased region" description="Basic and acidic residues" evidence="18">
    <location>
        <begin position="96"/>
        <end position="105"/>
    </location>
</feature>
<feature type="compositionally biased region" description="Basic and acidic residues" evidence="18">
    <location>
        <begin position="205"/>
        <end position="216"/>
    </location>
</feature>
<comment type="pathway">
    <text evidence="3 17">Protein modification; protein ubiquitination.</text>
</comment>
<keyword evidence="13 17" id="KW-0238">DNA-binding</keyword>
<evidence type="ECO:0000256" key="15">
    <source>
        <dbReference type="ARBA" id="ARBA00023242"/>
    </source>
</evidence>
<gene>
    <name evidence="21" type="ORF">K431DRAFT_219051</name>
</gene>
<keyword evidence="12 17" id="KW-0862">Zinc</keyword>
<evidence type="ECO:0000256" key="8">
    <source>
        <dbReference type="ARBA" id="ARBA00022723"/>
    </source>
</evidence>
<dbReference type="GO" id="GO:0006513">
    <property type="term" value="P:protein monoubiquitination"/>
    <property type="evidence" value="ECO:0007669"/>
    <property type="project" value="InterPro"/>
</dbReference>
<dbReference type="SMART" id="SM00513">
    <property type="entry name" value="SAP"/>
    <property type="match status" value="1"/>
</dbReference>
<evidence type="ECO:0000256" key="17">
    <source>
        <dbReference type="RuleBase" id="RU368093"/>
    </source>
</evidence>
<feature type="domain" description="RING-type" evidence="19">
    <location>
        <begin position="27"/>
        <end position="65"/>
    </location>
</feature>
<feature type="compositionally biased region" description="Polar residues" evidence="18">
    <location>
        <begin position="220"/>
        <end position="232"/>
    </location>
</feature>
<evidence type="ECO:0000256" key="3">
    <source>
        <dbReference type="ARBA" id="ARBA00004906"/>
    </source>
</evidence>
<dbReference type="SMART" id="SM00184">
    <property type="entry name" value="RING"/>
    <property type="match status" value="1"/>
</dbReference>
<dbReference type="InterPro" id="IPR001841">
    <property type="entry name" value="Znf_RING"/>
</dbReference>
<dbReference type="EMBL" id="MU003774">
    <property type="protein sequence ID" value="KAF2723840.1"/>
    <property type="molecule type" value="Genomic_DNA"/>
</dbReference>
<evidence type="ECO:0000256" key="11">
    <source>
        <dbReference type="ARBA" id="ARBA00022786"/>
    </source>
</evidence>
<evidence type="ECO:0000256" key="14">
    <source>
        <dbReference type="ARBA" id="ARBA00023204"/>
    </source>
</evidence>
<comment type="catalytic activity">
    <reaction evidence="1 17">
        <text>S-ubiquitinyl-[E2 ubiquitin-conjugating enzyme]-L-cysteine + [acceptor protein]-L-lysine = [E2 ubiquitin-conjugating enzyme]-L-cysteine + N(6)-ubiquitinyl-[acceptor protein]-L-lysine.</text>
        <dbReference type="EC" id="2.3.2.27"/>
    </reaction>
</comment>
<evidence type="ECO:0000256" key="9">
    <source>
        <dbReference type="ARBA" id="ARBA00022763"/>
    </source>
</evidence>
<name>A0A9P4UT82_9PEZI</name>
<evidence type="ECO:0000313" key="21">
    <source>
        <dbReference type="EMBL" id="KAF2723840.1"/>
    </source>
</evidence>
<dbReference type="Pfam" id="PF13923">
    <property type="entry name" value="zf-C3HC4_2"/>
    <property type="match status" value="1"/>
</dbReference>
<comment type="subunit">
    <text evidence="17">Interacts with E2 UBC2, forming a complex with ubiquitin ligase activity.</text>
</comment>
<comment type="function">
    <text evidence="17">E3 RING-finger protein, member of the UBC2/RAD6 epistasis group. Associates to the E2 ubiquitin conjugating enzyme UBC2/RAD6 to form the UBC2-RAD18 ubiquitin ligase complex involved in postreplicative repair (PRR) of damaged DNA.</text>
</comment>
<evidence type="ECO:0000256" key="12">
    <source>
        <dbReference type="ARBA" id="ARBA00022833"/>
    </source>
</evidence>
<feature type="region of interest" description="Disordered" evidence="18">
    <location>
        <begin position="296"/>
        <end position="327"/>
    </location>
</feature>
<dbReference type="PROSITE" id="PS50089">
    <property type="entry name" value="ZF_RING_2"/>
    <property type="match status" value="1"/>
</dbReference>
<dbReference type="InterPro" id="IPR039577">
    <property type="entry name" value="Rad18"/>
</dbReference>
<dbReference type="GO" id="GO:0005634">
    <property type="term" value="C:nucleus"/>
    <property type="evidence" value="ECO:0007669"/>
    <property type="project" value="UniProtKB-SubCell"/>
</dbReference>
<comment type="similarity">
    <text evidence="4 17">Belongs to the RAD18 family.</text>
</comment>
<dbReference type="PANTHER" id="PTHR14134:SF2">
    <property type="entry name" value="E3 UBIQUITIN-PROTEIN LIGASE RAD18"/>
    <property type="match status" value="1"/>
</dbReference>
<dbReference type="PROSITE" id="PS50800">
    <property type="entry name" value="SAP"/>
    <property type="match status" value="1"/>
</dbReference>
<feature type="compositionally biased region" description="Basic and acidic residues" evidence="18">
    <location>
        <begin position="317"/>
        <end position="327"/>
    </location>
</feature>
<feature type="compositionally biased region" description="Acidic residues" evidence="18">
    <location>
        <begin position="153"/>
        <end position="162"/>
    </location>
</feature>
<dbReference type="EC" id="2.3.2.27" evidence="5 17"/>
<evidence type="ECO:0000256" key="7">
    <source>
        <dbReference type="ARBA" id="ARBA00022679"/>
    </source>
</evidence>
<dbReference type="Proteomes" id="UP000799441">
    <property type="component" value="Unassembled WGS sequence"/>
</dbReference>
<dbReference type="PROSITE" id="PS00518">
    <property type="entry name" value="ZF_RING_1"/>
    <property type="match status" value="1"/>
</dbReference>
<evidence type="ECO:0000256" key="10">
    <source>
        <dbReference type="ARBA" id="ARBA00022771"/>
    </source>
</evidence>
<feature type="region of interest" description="Disordered" evidence="18">
    <location>
        <begin position="205"/>
        <end position="233"/>
    </location>
</feature>